<feature type="region of interest" description="Disordered" evidence="2">
    <location>
        <begin position="690"/>
        <end position="769"/>
    </location>
</feature>
<feature type="signal peptide" evidence="3">
    <location>
        <begin position="1"/>
        <end position="23"/>
    </location>
</feature>
<feature type="compositionally biased region" description="Acidic residues" evidence="2">
    <location>
        <begin position="757"/>
        <end position="769"/>
    </location>
</feature>
<sequence>MIGHNLWLNLFVIFIILYENIDDKLLSSKLSLLKNFQTITQVSLLKATGNYDNSDSGSLSSYDTISIGSQNKYTSSISDSSDQSDSSSLASNDLKPRQKKKGLFGFTGNLFKSKSSPDISSPSTRKGIRSQLQKIFKKKSKGVKNVKSQESVASSEEELKNKKYSSLDQLKKEVDTGDEEDEEEEAVQTPPNPNLEKISEGEHSAFDSGIMQLYLESQVVSSDSQINKAKEILQNNKEVYKATKKEYNRQLKDSKCKESLLESVFSLSNQIYLAKSFCQMAVIKITNETGFCRNRCRIINSKSCKTCKEAFGRKEKCRAISSTIDHMFDIFEKIIKSCLIKNSIQTGDTSSFILYKSHTPYKCTREQYRTLIGKFEAKVFQIALKASIINNIVKQKKICNNCTRQECLSCTSMAYCTQCPGLEDLFSCSNCLAAQNLQSTLILERNQMIKEARKIFSKTLSCESYLALTSKETYNTMDAPSESEVGKILEEKVNAVLSHYLPHSIMSHAHYKADHAERTKTYQKLPDDIKSAILSGVKLKTSVQEKITYEQDPTQLSEAFKKHKKRKYGPSGGEYKIPSRPPVESTDEEKRLAISLFENGICTYLMIILLNQELKNCNSEMDKRSLQHDGCENCRFDGCRMKKCSNIPEIRALVKKREDLSEQIQKCNELGFVSQAELKAKIDEIKKSGLLGAGTTSSGTTSSGVTSSGATSSGATSSGATSSSAASSGLTVAQVEKEPEEDGDGDRDEDGSGDRNEDGEDGGDEITRL</sequence>
<proteinExistence type="predicted"/>
<gene>
    <name evidence="4" type="ORF">CmeUKMEL1_10145</name>
</gene>
<evidence type="ECO:0000256" key="1">
    <source>
        <dbReference type="SAM" id="Coils"/>
    </source>
</evidence>
<keyword evidence="5" id="KW-1185">Reference proteome</keyword>
<comment type="caution">
    <text evidence="4">The sequence shown here is derived from an EMBL/GenBank/DDBJ whole genome shotgun (WGS) entry which is preliminary data.</text>
</comment>
<feature type="region of interest" description="Disordered" evidence="2">
    <location>
        <begin position="74"/>
        <end position="94"/>
    </location>
</feature>
<dbReference type="VEuPathDB" id="CryptoDB:CmeUKMEL1_10145"/>
<dbReference type="AlphaFoldDB" id="A0A2P4Z1N6"/>
<feature type="coiled-coil region" evidence="1">
    <location>
        <begin position="226"/>
        <end position="257"/>
    </location>
</feature>
<feature type="region of interest" description="Disordered" evidence="2">
    <location>
        <begin position="168"/>
        <end position="199"/>
    </location>
</feature>
<feature type="compositionally biased region" description="Low complexity" evidence="2">
    <location>
        <begin position="690"/>
        <end position="733"/>
    </location>
</feature>
<evidence type="ECO:0000313" key="4">
    <source>
        <dbReference type="EMBL" id="POM83988.1"/>
    </source>
</evidence>
<organism evidence="4 5">
    <name type="scientific">Cryptosporidium meleagridis</name>
    <dbReference type="NCBI Taxonomy" id="93969"/>
    <lineage>
        <taxon>Eukaryota</taxon>
        <taxon>Sar</taxon>
        <taxon>Alveolata</taxon>
        <taxon>Apicomplexa</taxon>
        <taxon>Conoidasida</taxon>
        <taxon>Coccidia</taxon>
        <taxon>Eucoccidiorida</taxon>
        <taxon>Eimeriorina</taxon>
        <taxon>Cryptosporidiidae</taxon>
        <taxon>Cryptosporidium</taxon>
    </lineage>
</organism>
<evidence type="ECO:0000256" key="2">
    <source>
        <dbReference type="SAM" id="MobiDB-lite"/>
    </source>
</evidence>
<feature type="compositionally biased region" description="Low complexity" evidence="2">
    <location>
        <begin position="75"/>
        <end position="93"/>
    </location>
</feature>
<feature type="region of interest" description="Disordered" evidence="2">
    <location>
        <begin position="562"/>
        <end position="584"/>
    </location>
</feature>
<name>A0A2P4Z1N6_9CRYT</name>
<evidence type="ECO:0000256" key="3">
    <source>
        <dbReference type="SAM" id="SignalP"/>
    </source>
</evidence>
<protein>
    <submittedName>
        <fullName evidence="4">Uncharacterized protein</fullName>
    </submittedName>
</protein>
<accession>A0A2P4Z1N6</accession>
<reference evidence="4 5" key="1">
    <citation type="submission" date="2014-04" db="EMBL/GenBank/DDBJ databases">
        <title>Comparative Genomics of Cryptosporidium Species.</title>
        <authorList>
            <person name="Silva J.C."/>
            <person name="Su Q."/>
            <person name="Chalmers R."/>
            <person name="Chibucos M.C."/>
            <person name="Elwin K."/>
            <person name="Godinez A."/>
            <person name="Guo F."/>
            <person name="Huynh K."/>
            <person name="Orvis J."/>
            <person name="Ott S."/>
            <person name="Sadzewicz L."/>
            <person name="Sengamalay N."/>
            <person name="Shetty A."/>
            <person name="Sun M."/>
            <person name="Tallon L."/>
            <person name="Xiao L."/>
            <person name="Zhang H."/>
            <person name="Fraser C.M."/>
            <person name="Zhu G."/>
            <person name="Kissinger J."/>
            <person name="Widmer G."/>
        </authorList>
    </citation>
    <scope>NUCLEOTIDE SEQUENCE [LARGE SCALE GENOMIC DNA]</scope>
    <source>
        <strain evidence="4 5">UKMEL1</strain>
    </source>
</reference>
<keyword evidence="3" id="KW-0732">Signal</keyword>
<dbReference type="Proteomes" id="UP000236928">
    <property type="component" value="Unassembled WGS sequence"/>
</dbReference>
<dbReference type="EMBL" id="JIBK01000031">
    <property type="protein sequence ID" value="POM83988.1"/>
    <property type="molecule type" value="Genomic_DNA"/>
</dbReference>
<feature type="chain" id="PRO_5015171554" evidence="3">
    <location>
        <begin position="24"/>
        <end position="769"/>
    </location>
</feature>
<feature type="compositionally biased region" description="Acidic residues" evidence="2">
    <location>
        <begin position="738"/>
        <end position="749"/>
    </location>
</feature>
<feature type="compositionally biased region" description="Acidic residues" evidence="2">
    <location>
        <begin position="176"/>
        <end position="186"/>
    </location>
</feature>
<evidence type="ECO:0000313" key="5">
    <source>
        <dbReference type="Proteomes" id="UP000236928"/>
    </source>
</evidence>
<dbReference type="OrthoDB" id="343779at2759"/>
<keyword evidence="1" id="KW-0175">Coiled coil</keyword>